<accession>A0ABW3GA37</accession>
<evidence type="ECO:0000256" key="1">
    <source>
        <dbReference type="ARBA" id="ARBA00001933"/>
    </source>
</evidence>
<dbReference type="PROSITE" id="PS00599">
    <property type="entry name" value="AA_TRANSFER_CLASS_2"/>
    <property type="match status" value="1"/>
</dbReference>
<evidence type="ECO:0000313" key="9">
    <source>
        <dbReference type="Proteomes" id="UP001597068"/>
    </source>
</evidence>
<dbReference type="EMBL" id="JBHTIL010000001">
    <property type="protein sequence ID" value="MFD0925707.1"/>
    <property type="molecule type" value="Genomic_DNA"/>
</dbReference>
<dbReference type="GO" id="GO:0004400">
    <property type="term" value="F:histidinol-phosphate transaminase activity"/>
    <property type="evidence" value="ECO:0007669"/>
    <property type="project" value="UniProtKB-EC"/>
</dbReference>
<comment type="similarity">
    <text evidence="6">Belongs to the class-II pyridoxal-phosphate-dependent aminotransferase family.</text>
</comment>
<dbReference type="InterPro" id="IPR001917">
    <property type="entry name" value="Aminotrans_II_pyridoxalP_BS"/>
</dbReference>
<dbReference type="Pfam" id="PF00155">
    <property type="entry name" value="Aminotran_1_2"/>
    <property type="match status" value="1"/>
</dbReference>
<dbReference type="InterPro" id="IPR015424">
    <property type="entry name" value="PyrdxlP-dep_Trfase"/>
</dbReference>
<organism evidence="8 9">
    <name type="scientific">Williamsia deligens</name>
    <dbReference type="NCBI Taxonomy" id="321325"/>
    <lineage>
        <taxon>Bacteria</taxon>
        <taxon>Bacillati</taxon>
        <taxon>Actinomycetota</taxon>
        <taxon>Actinomycetes</taxon>
        <taxon>Mycobacteriales</taxon>
        <taxon>Nocardiaceae</taxon>
        <taxon>Williamsia</taxon>
    </lineage>
</organism>
<feature type="modified residue" description="N6-(pyridoxal phosphate)lysine" evidence="6">
    <location>
        <position position="218"/>
    </location>
</feature>
<keyword evidence="9" id="KW-1185">Reference proteome</keyword>
<comment type="catalytic activity">
    <reaction evidence="6">
        <text>an aromatic L-alpha-amino acid + 2-oxoglutarate = an aromatic oxo-acid + L-glutamate</text>
        <dbReference type="Rhea" id="RHEA:17533"/>
        <dbReference type="ChEBI" id="CHEBI:16810"/>
        <dbReference type="ChEBI" id="CHEBI:29985"/>
        <dbReference type="ChEBI" id="CHEBI:73309"/>
        <dbReference type="ChEBI" id="CHEBI:84824"/>
        <dbReference type="EC" id="2.6.1.57"/>
    </reaction>
</comment>
<proteinExistence type="inferred from homology"/>
<dbReference type="NCBIfam" id="TIGR01141">
    <property type="entry name" value="hisC"/>
    <property type="match status" value="1"/>
</dbReference>
<dbReference type="HAMAP" id="MF_01023">
    <property type="entry name" value="HisC_aminotrans_2"/>
    <property type="match status" value="1"/>
</dbReference>
<sequence>MTPRIRPDLASVPAYVPGKTFPGSVKLASNEVTFGPLPSVARAIADAATSLNRYPDNGMVELTETIAKKLGVPPDAIQTGCGSVSLCQNLITITCTPGDEVLFAWRSFETYPLATRVAGATPVQVPLTGDRVHDLTAMADAITDRTRLIFVCNPNNPTGTVVEAQALVDFLEKVPPEVVVALDEAYVEYVRPSQTQAYDAIELQRRFSNVVVLRTFSKAYGLAGLRVGYAVADAAVIDGLRRVHVPFSVNSLAQAAATACLHADDELLARTEAVVAERARVAGRLRELGYVVPESQANFVWLDLGDDAAPFAAAALDARVVIRPFAGDGVRVTIGDTVENDQFLTFAGTWAGRDGAVAHH</sequence>
<dbReference type="InterPro" id="IPR015421">
    <property type="entry name" value="PyrdxlP-dep_Trfase_major"/>
</dbReference>
<dbReference type="InterPro" id="IPR050106">
    <property type="entry name" value="HistidinolP_aminotransfase"/>
</dbReference>
<evidence type="ECO:0000256" key="3">
    <source>
        <dbReference type="ARBA" id="ARBA00022576"/>
    </source>
</evidence>
<dbReference type="PANTHER" id="PTHR43643:SF3">
    <property type="entry name" value="HISTIDINOL-PHOSPHATE AMINOTRANSFERASE"/>
    <property type="match status" value="1"/>
</dbReference>
<evidence type="ECO:0000313" key="8">
    <source>
        <dbReference type="EMBL" id="MFD0925707.1"/>
    </source>
</evidence>
<comment type="subunit">
    <text evidence="2 6">Homodimer.</text>
</comment>
<comment type="caution">
    <text evidence="8">The sequence shown here is derived from an EMBL/GenBank/DDBJ whole genome shotgun (WGS) entry which is preliminary data.</text>
</comment>
<dbReference type="EC" id="2.6.1.57" evidence="6"/>
<dbReference type="InterPro" id="IPR005861">
    <property type="entry name" value="HisP_aminotrans"/>
</dbReference>
<keyword evidence="5 6" id="KW-0663">Pyridoxal phosphate</keyword>
<dbReference type="RefSeq" id="WP_253646364.1">
    <property type="nucleotide sequence ID" value="NZ_BAAAMO010000002.1"/>
</dbReference>
<dbReference type="SUPFAM" id="SSF53383">
    <property type="entry name" value="PLP-dependent transferases"/>
    <property type="match status" value="1"/>
</dbReference>
<dbReference type="HAMAP" id="MF_01513">
    <property type="entry name" value="Phe_aminotrans_2"/>
    <property type="match status" value="1"/>
</dbReference>
<dbReference type="Proteomes" id="UP001597068">
    <property type="component" value="Unassembled WGS sequence"/>
</dbReference>
<evidence type="ECO:0000256" key="5">
    <source>
        <dbReference type="ARBA" id="ARBA00022898"/>
    </source>
</evidence>
<comment type="function">
    <text evidence="6">Aminotransferase that catalyzes the conversion of aromatic amino acids and 2-oxoglutarate into corresponding aromatic oxo acids and L-glutamate.</text>
</comment>
<evidence type="ECO:0000256" key="6">
    <source>
        <dbReference type="HAMAP-Rule" id="MF_01513"/>
    </source>
</evidence>
<evidence type="ECO:0000256" key="2">
    <source>
        <dbReference type="ARBA" id="ARBA00011738"/>
    </source>
</evidence>
<evidence type="ECO:0000259" key="7">
    <source>
        <dbReference type="Pfam" id="PF00155"/>
    </source>
</evidence>
<reference evidence="9" key="1">
    <citation type="journal article" date="2019" name="Int. J. Syst. Evol. Microbiol.">
        <title>The Global Catalogue of Microorganisms (GCM) 10K type strain sequencing project: providing services to taxonomists for standard genome sequencing and annotation.</title>
        <authorList>
            <consortium name="The Broad Institute Genomics Platform"/>
            <consortium name="The Broad Institute Genome Sequencing Center for Infectious Disease"/>
            <person name="Wu L."/>
            <person name="Ma J."/>
        </authorList>
    </citation>
    <scope>NUCLEOTIDE SEQUENCE [LARGE SCALE GENOMIC DNA]</scope>
    <source>
        <strain evidence="9">CCUG 50873</strain>
    </source>
</reference>
<dbReference type="Gene3D" id="3.90.1150.10">
    <property type="entry name" value="Aspartate Aminotransferase, domain 1"/>
    <property type="match status" value="1"/>
</dbReference>
<dbReference type="InterPro" id="IPR024892">
    <property type="entry name" value="ArAT"/>
</dbReference>
<dbReference type="Gene3D" id="3.40.640.10">
    <property type="entry name" value="Type I PLP-dependent aspartate aminotransferase-like (Major domain)"/>
    <property type="match status" value="1"/>
</dbReference>
<protein>
    <recommendedName>
        <fullName evidence="6">Aromatic amino acid aminotransferase</fullName>
        <shortName evidence="6">ArAT</shortName>
        <ecNumber evidence="6">2.6.1.57</ecNumber>
    </recommendedName>
</protein>
<keyword evidence="3 6" id="KW-0032">Aminotransferase</keyword>
<dbReference type="PANTHER" id="PTHR43643">
    <property type="entry name" value="HISTIDINOL-PHOSPHATE AMINOTRANSFERASE 2"/>
    <property type="match status" value="1"/>
</dbReference>
<dbReference type="CDD" id="cd00609">
    <property type="entry name" value="AAT_like"/>
    <property type="match status" value="1"/>
</dbReference>
<gene>
    <name evidence="8" type="primary">hisC</name>
    <name evidence="6" type="synonym">pat</name>
    <name evidence="8" type="ORF">ACFQ04_08140</name>
</gene>
<keyword evidence="4 6" id="KW-0808">Transferase</keyword>
<evidence type="ECO:0000256" key="4">
    <source>
        <dbReference type="ARBA" id="ARBA00022679"/>
    </source>
</evidence>
<dbReference type="InterPro" id="IPR004839">
    <property type="entry name" value="Aminotransferase_I/II_large"/>
</dbReference>
<feature type="domain" description="Aminotransferase class I/classII large" evidence="7">
    <location>
        <begin position="25"/>
        <end position="344"/>
    </location>
</feature>
<dbReference type="NCBIfam" id="NF002878">
    <property type="entry name" value="PRK03321.1"/>
    <property type="match status" value="1"/>
</dbReference>
<comment type="cofactor">
    <cofactor evidence="1 6">
        <name>pyridoxal 5'-phosphate</name>
        <dbReference type="ChEBI" id="CHEBI:597326"/>
    </cofactor>
</comment>
<name>A0ABW3GA37_9NOCA</name>
<dbReference type="InterPro" id="IPR015422">
    <property type="entry name" value="PyrdxlP-dep_Trfase_small"/>
</dbReference>